<reference evidence="2" key="2">
    <citation type="journal article" date="2015" name="Data Brief">
        <title>Shoot transcriptome of the giant reed, Arundo donax.</title>
        <authorList>
            <person name="Barrero R.A."/>
            <person name="Guerrero F.D."/>
            <person name="Moolhuijzen P."/>
            <person name="Goolsby J.A."/>
            <person name="Tidwell J."/>
            <person name="Bellgard S.E."/>
            <person name="Bellgard M.I."/>
        </authorList>
    </citation>
    <scope>NUCLEOTIDE SEQUENCE</scope>
    <source>
        <tissue evidence="2">Shoot tissue taken approximately 20 cm above the soil surface</tissue>
    </source>
</reference>
<protein>
    <submittedName>
        <fullName evidence="2">Uncharacterized protein</fullName>
    </submittedName>
</protein>
<name>A0A0A9FRJ7_ARUDO</name>
<accession>A0A0A9FRJ7</accession>
<evidence type="ECO:0000256" key="1">
    <source>
        <dbReference type="SAM" id="MobiDB-lite"/>
    </source>
</evidence>
<feature type="compositionally biased region" description="Polar residues" evidence="1">
    <location>
        <begin position="43"/>
        <end position="75"/>
    </location>
</feature>
<proteinExistence type="predicted"/>
<dbReference type="AlphaFoldDB" id="A0A0A9FRJ7"/>
<feature type="region of interest" description="Disordered" evidence="1">
    <location>
        <begin position="15"/>
        <end position="34"/>
    </location>
</feature>
<feature type="region of interest" description="Disordered" evidence="1">
    <location>
        <begin position="39"/>
        <end position="75"/>
    </location>
</feature>
<dbReference type="EMBL" id="GBRH01182441">
    <property type="protein sequence ID" value="JAE15455.1"/>
    <property type="molecule type" value="Transcribed_RNA"/>
</dbReference>
<sequence length="75" mass="8047">MIRLTFAIGRNLSCSLGDENSALPVPPDSLSESGIAVAEPRNRATSPCSLPSNADQNDPKFQTQTKHTAPPNQER</sequence>
<evidence type="ECO:0000313" key="2">
    <source>
        <dbReference type="EMBL" id="JAE15455.1"/>
    </source>
</evidence>
<reference evidence="2" key="1">
    <citation type="submission" date="2014-09" db="EMBL/GenBank/DDBJ databases">
        <authorList>
            <person name="Magalhaes I.L.F."/>
            <person name="Oliveira U."/>
            <person name="Santos F.R."/>
            <person name="Vidigal T.H.D.A."/>
            <person name="Brescovit A.D."/>
            <person name="Santos A.J."/>
        </authorList>
    </citation>
    <scope>NUCLEOTIDE SEQUENCE</scope>
    <source>
        <tissue evidence="2">Shoot tissue taken approximately 20 cm above the soil surface</tissue>
    </source>
</reference>
<organism evidence="2">
    <name type="scientific">Arundo donax</name>
    <name type="common">Giant reed</name>
    <name type="synonym">Donax arundinaceus</name>
    <dbReference type="NCBI Taxonomy" id="35708"/>
    <lineage>
        <taxon>Eukaryota</taxon>
        <taxon>Viridiplantae</taxon>
        <taxon>Streptophyta</taxon>
        <taxon>Embryophyta</taxon>
        <taxon>Tracheophyta</taxon>
        <taxon>Spermatophyta</taxon>
        <taxon>Magnoliopsida</taxon>
        <taxon>Liliopsida</taxon>
        <taxon>Poales</taxon>
        <taxon>Poaceae</taxon>
        <taxon>PACMAD clade</taxon>
        <taxon>Arundinoideae</taxon>
        <taxon>Arundineae</taxon>
        <taxon>Arundo</taxon>
    </lineage>
</organism>